<keyword evidence="2" id="KW-1185">Reference proteome</keyword>
<protein>
    <submittedName>
        <fullName evidence="1">Uncharacterized protein</fullName>
    </submittedName>
</protein>
<reference evidence="1 2" key="2">
    <citation type="journal article" date="2011" name="J. Antibiot.">
        <title>Furaquinocins I and J: novel polyketide isoprenoid hybrid compounds from Streptomyces reveromyceticus SN-593.</title>
        <authorList>
            <person name="Panthee S."/>
            <person name="Takahashi S."/>
            <person name="Takagi H."/>
            <person name="Nogawa T."/>
            <person name="Oowada E."/>
            <person name="Uramoto M."/>
            <person name="Osada H."/>
        </authorList>
    </citation>
    <scope>NUCLEOTIDE SEQUENCE [LARGE SCALE GENOMIC DNA]</scope>
    <source>
        <strain evidence="1 2">SN-593</strain>
    </source>
</reference>
<dbReference type="Proteomes" id="UP000595703">
    <property type="component" value="Chromosome"/>
</dbReference>
<sequence>MTALSDAAQAVEEAREALLLRLFMAVGAYDHARDEALLDTLVAAVRRHDAETVREFADQEEGLLAQPKAAVYVQGIRDGADRIHTEEGQ</sequence>
<reference evidence="1 2" key="4">
    <citation type="journal article" date="2020" name="Sci. Rep.">
        <title>beta-carboline chemical signals induce reveromycin production through a LuxR family regulator in Streptomyces sp. SN-593.</title>
        <authorList>
            <person name="Panthee S."/>
            <person name="Kito N."/>
            <person name="Hayashi T."/>
            <person name="Shimizu T."/>
            <person name="Ishikawa J."/>
            <person name="Hamamoto H."/>
            <person name="Osada H."/>
            <person name="Takahashi S."/>
        </authorList>
    </citation>
    <scope>NUCLEOTIDE SEQUENCE [LARGE SCALE GENOMIC DNA]</scope>
    <source>
        <strain evidence="1 2">SN-593</strain>
    </source>
</reference>
<reference evidence="1 2" key="1">
    <citation type="journal article" date="2010" name="J. Bacteriol.">
        <title>Biochemical characterization of a novel indole prenyltransferase from Streptomyces sp. SN-593.</title>
        <authorList>
            <person name="Takahashi S."/>
            <person name="Takagi H."/>
            <person name="Toyoda A."/>
            <person name="Uramoto M."/>
            <person name="Nogawa T."/>
            <person name="Ueki M."/>
            <person name="Sakaki Y."/>
            <person name="Osada H."/>
        </authorList>
    </citation>
    <scope>NUCLEOTIDE SEQUENCE [LARGE SCALE GENOMIC DNA]</scope>
    <source>
        <strain evidence="1 2">SN-593</strain>
    </source>
</reference>
<proteinExistence type="predicted"/>
<gene>
    <name evidence="1" type="ORF">RVR_8363</name>
</gene>
<reference evidence="1 2" key="3">
    <citation type="journal article" date="2011" name="Nat. Chem. Biol.">
        <title>Reveromycin A biosynthesis uses RevG and RevJ for stereospecific spiroacetal formation.</title>
        <authorList>
            <person name="Takahashi S."/>
            <person name="Toyoda A."/>
            <person name="Sekiyama Y."/>
            <person name="Takagi H."/>
            <person name="Nogawa T."/>
            <person name="Uramoto M."/>
            <person name="Suzuki R."/>
            <person name="Koshino H."/>
            <person name="Kumano T."/>
            <person name="Panthee S."/>
            <person name="Dairi T."/>
            <person name="Ishikawa J."/>
            <person name="Ikeda H."/>
            <person name="Sakaki Y."/>
            <person name="Osada H."/>
        </authorList>
    </citation>
    <scope>NUCLEOTIDE SEQUENCE [LARGE SCALE GENOMIC DNA]</scope>
    <source>
        <strain evidence="1 2">SN-593</strain>
    </source>
</reference>
<dbReference type="RefSeq" id="WP_202237055.1">
    <property type="nucleotide sequence ID" value="NZ_AP018365.1"/>
</dbReference>
<dbReference type="AlphaFoldDB" id="A0A7U3UYI5"/>
<dbReference type="KEGG" id="arev:RVR_8363"/>
<evidence type="ECO:0000313" key="1">
    <source>
        <dbReference type="EMBL" id="BBB01108.1"/>
    </source>
</evidence>
<name>A0A7U3UYI5_9ACTN</name>
<accession>A0A7U3UYI5</accession>
<organism evidence="1 2">
    <name type="scientific">Actinacidiphila reveromycinica</name>
    <dbReference type="NCBI Taxonomy" id="659352"/>
    <lineage>
        <taxon>Bacteria</taxon>
        <taxon>Bacillati</taxon>
        <taxon>Actinomycetota</taxon>
        <taxon>Actinomycetes</taxon>
        <taxon>Kitasatosporales</taxon>
        <taxon>Streptomycetaceae</taxon>
        <taxon>Actinacidiphila</taxon>
    </lineage>
</organism>
<dbReference type="EMBL" id="AP018365">
    <property type="protein sequence ID" value="BBB01108.1"/>
    <property type="molecule type" value="Genomic_DNA"/>
</dbReference>
<evidence type="ECO:0000313" key="2">
    <source>
        <dbReference type="Proteomes" id="UP000595703"/>
    </source>
</evidence>